<dbReference type="InterPro" id="IPR055353">
    <property type="entry name" value="DUF7619"/>
</dbReference>
<proteinExistence type="predicted"/>
<evidence type="ECO:0000256" key="1">
    <source>
        <dbReference type="SAM" id="SignalP"/>
    </source>
</evidence>
<keyword evidence="1" id="KW-0732">Signal</keyword>
<feature type="domain" description="DUF7619" evidence="2">
    <location>
        <begin position="1061"/>
        <end position="1200"/>
    </location>
</feature>
<organism evidence="3 4">
    <name type="scientific">Hallella seregens ATCC 51272</name>
    <dbReference type="NCBI Taxonomy" id="1336250"/>
    <lineage>
        <taxon>Bacteria</taxon>
        <taxon>Pseudomonadati</taxon>
        <taxon>Bacteroidota</taxon>
        <taxon>Bacteroidia</taxon>
        <taxon>Bacteroidales</taxon>
        <taxon>Prevotellaceae</taxon>
        <taxon>Hallella</taxon>
    </lineage>
</organism>
<dbReference type="Pfam" id="PF24595">
    <property type="entry name" value="DUF7619"/>
    <property type="match status" value="1"/>
</dbReference>
<dbReference type="RefSeq" id="WP_390183266.1">
    <property type="nucleotide sequence ID" value="NZ_JBHLZF010000002.1"/>
</dbReference>
<feature type="signal peptide" evidence="1">
    <location>
        <begin position="1"/>
        <end position="25"/>
    </location>
</feature>
<dbReference type="SUPFAM" id="SSF89260">
    <property type="entry name" value="Collagen-binding domain"/>
    <property type="match status" value="5"/>
</dbReference>
<keyword evidence="4" id="KW-1185">Reference proteome</keyword>
<sequence>MKNATHNLRAALMAAVLLGATHAWGQDAVPDNTWKQAQAIETGTAVRGQLGADGDTQDWYKVTLTDDGDLDISAAAQTTLRLGGTGMNIANANGDALEYLYYTHDMDNHDTDTTVVFTIKGLAAGTYYFDINRYAGHGGYTLTTKFTPCTLANDTGEPGNADWKHAVEVEPNQTLTGRMGYKFREQDKKDWYKVTLTDDGDLDISAAAQTTLRLGGTGMNIANANGDALDYLYYTHDMDNHDTDTTVVFTIKGLAAGTYYFDINRYAGHGGYTLTTKFTPCTLANDAGEPDNNDWNGAVETGTDQTLTGRMGYKFREHDVTDWYKVTLPDDGDLDISAAAQTSLRLGGTGMNIANANGDALEYLYYTHDMNNHDTDTTVVFTIKGLAAGTYYFDINRYAGYGGYTLTTKFTPCTLANDAGEPGNADWKHAVEVEPNQTLTGRMGYKFREQDKKDWYKVTLPEEGDLAISAAAQTSLRLGGTGMNIANANGDALDYLYYTHDMDNHDTDTTVVFTIKGLAAGTYYFDINRYDGYGGYTLTTKFTPCTLANDAGEPGNADWTHAVEVAFNQTLTGRMGYKFREQDKKDWYKVTLPADGDLTISAAAQTTLRLGGTGMNIANANGDALDYLYYNHDMDNHDTDTTVVFTIEGLTAGTYYFDINRYDGYGGYTLNCQFEKNPYDEGAEDADDWQHARVLEPGKPLQATLGYGIRKKDTEDWYVIRKPQDAVGYVEIGVDTLHLYALNIGVVRVLKQAAGSEQMVQIASQRFERSAGVLNFTADDAQANYYVCVPRSSGQGGYLICNGVHQAEKGSPIRVTFTGRNAVRKGVPTEYQVTAKNVTGEPTGNFMLCAVANNDVKLLGAYIYDNGRRIYMPMDSIMYDGSPVAAFWIPSLAPYEQCGFTIVAEGVGDISYAKPQRIVGTTVALGVCALSYAVTKAITSDAAKEFIAEELALPDDQKRELARAKGLPSNYYITERKGFKPDFSARNVTKTIITETMDKVPVLKPIATVGGLLETLSTFASTIRLRWEYWCAVETGLINPKSNMKVTAGQVGCTDIVASFDPNEMVGPAGSGEEHYIADTRTVDYRILFENKAEAGAPAWRVRVFDELDENVFDVNSVSFGPTSHDQGYNWSMTREGNKLVWDIKGIELPPNVKAPEGEGYVSFSVNLKPGLADGTRIANKATIIFDKNQPIETNTYVNTLDLTAPVTTMGAATFADGDTAISVNCTAADAASGTSSYYYYVSRNGGDYNLAGISNNGRFAYPVPKGDKADYSFYALAVDWVGNTEQTAPMSVSTTTDGISQLDRDRTDGPAYNLSGQRVGKSYRGVVIRNGRKHIQR</sequence>
<reference evidence="3 4" key="1">
    <citation type="submission" date="2024-09" db="EMBL/GenBank/DDBJ databases">
        <authorList>
            <person name="Sun Q."/>
            <person name="Mori K."/>
        </authorList>
    </citation>
    <scope>NUCLEOTIDE SEQUENCE [LARGE SCALE GENOMIC DNA]</scope>
    <source>
        <strain evidence="3 4">ATCC 51272</strain>
    </source>
</reference>
<comment type="caution">
    <text evidence="3">The sequence shown here is derived from an EMBL/GenBank/DDBJ whole genome shotgun (WGS) entry which is preliminary data.</text>
</comment>
<dbReference type="EMBL" id="JBHLZF010000002">
    <property type="protein sequence ID" value="MFB9898355.1"/>
    <property type="molecule type" value="Genomic_DNA"/>
</dbReference>
<dbReference type="Gene3D" id="2.60.120.380">
    <property type="match status" value="5"/>
</dbReference>
<protein>
    <recommendedName>
        <fullName evidence="2">DUF7619 domain-containing protein</fullName>
    </recommendedName>
</protein>
<evidence type="ECO:0000313" key="3">
    <source>
        <dbReference type="EMBL" id="MFB9898355.1"/>
    </source>
</evidence>
<evidence type="ECO:0000313" key="4">
    <source>
        <dbReference type="Proteomes" id="UP001589688"/>
    </source>
</evidence>
<gene>
    <name evidence="3" type="ORF">ACFFK8_11260</name>
</gene>
<evidence type="ECO:0000259" key="2">
    <source>
        <dbReference type="Pfam" id="PF24595"/>
    </source>
</evidence>
<accession>A0ABV5ZN50</accession>
<feature type="chain" id="PRO_5047538176" description="DUF7619 domain-containing protein" evidence="1">
    <location>
        <begin position="26"/>
        <end position="1338"/>
    </location>
</feature>
<dbReference type="Proteomes" id="UP001589688">
    <property type="component" value="Unassembled WGS sequence"/>
</dbReference>
<name>A0ABV5ZN50_9BACT</name>